<reference evidence="1 2" key="1">
    <citation type="journal article" date="2019" name="Int. J. Syst. Evol. Microbiol.">
        <title>The Global Catalogue of Microorganisms (GCM) 10K type strain sequencing project: providing services to taxonomists for standard genome sequencing and annotation.</title>
        <authorList>
            <consortium name="The Broad Institute Genomics Platform"/>
            <consortium name="The Broad Institute Genome Sequencing Center for Infectious Disease"/>
            <person name="Wu L."/>
            <person name="Ma J."/>
        </authorList>
    </citation>
    <scope>NUCLEOTIDE SEQUENCE [LARGE SCALE GENOMIC DNA]</scope>
    <source>
        <strain evidence="1 2">CGMCC 1.12543</strain>
    </source>
</reference>
<dbReference type="Proteomes" id="UP001596099">
    <property type="component" value="Unassembled WGS sequence"/>
</dbReference>
<name>A0ABD5RQE8_9EURY</name>
<evidence type="ECO:0000313" key="1">
    <source>
        <dbReference type="EMBL" id="MFC5972617.1"/>
    </source>
</evidence>
<dbReference type="EMBL" id="JBHSQH010000001">
    <property type="protein sequence ID" value="MFC5972617.1"/>
    <property type="molecule type" value="Genomic_DNA"/>
</dbReference>
<evidence type="ECO:0000313" key="2">
    <source>
        <dbReference type="Proteomes" id="UP001596099"/>
    </source>
</evidence>
<gene>
    <name evidence="1" type="ORF">ACFPYI_14865</name>
</gene>
<dbReference type="AlphaFoldDB" id="A0ABD5RQE8"/>
<sequence length="153" mass="17793">MNRISPWHGDAEKFLGTGCPECGRHWLSPVRGTEQNGRVVWCSDCGFVGEVSVGEHTGDHPHVDERTDPPTITDSDVPVSDVIELYEREWTRYEIFDELDIPVEAVQDAVVWHLKQFRDEWREEGEKNLAYNLGEHGRNEQFEDWYRARALRP</sequence>
<organism evidence="1 2">
    <name type="scientific">Halomarina salina</name>
    <dbReference type="NCBI Taxonomy" id="1872699"/>
    <lineage>
        <taxon>Archaea</taxon>
        <taxon>Methanobacteriati</taxon>
        <taxon>Methanobacteriota</taxon>
        <taxon>Stenosarchaea group</taxon>
        <taxon>Halobacteria</taxon>
        <taxon>Halobacteriales</taxon>
        <taxon>Natronomonadaceae</taxon>
        <taxon>Halomarina</taxon>
    </lineage>
</organism>
<proteinExistence type="predicted"/>
<comment type="caution">
    <text evidence="1">The sequence shown here is derived from an EMBL/GenBank/DDBJ whole genome shotgun (WGS) entry which is preliminary data.</text>
</comment>
<protein>
    <submittedName>
        <fullName evidence="1">Uncharacterized protein</fullName>
    </submittedName>
</protein>
<keyword evidence="2" id="KW-1185">Reference proteome</keyword>
<dbReference type="RefSeq" id="WP_247416169.1">
    <property type="nucleotide sequence ID" value="NZ_JALLGW010000001.1"/>
</dbReference>
<accession>A0ABD5RQE8</accession>